<accession>A0A2T0FP10</accession>
<keyword evidence="5" id="KW-0109">Calcium transport</keyword>
<evidence type="ECO:0000256" key="10">
    <source>
        <dbReference type="ARBA" id="ARBA00022989"/>
    </source>
</evidence>
<dbReference type="FunFam" id="1.10.287.70:FF:000093">
    <property type="entry name" value="Calcium channel subunit Cch1"/>
    <property type="match status" value="1"/>
</dbReference>
<evidence type="ECO:0000256" key="11">
    <source>
        <dbReference type="ARBA" id="ARBA00023065"/>
    </source>
</evidence>
<dbReference type="RefSeq" id="XP_024666665.1">
    <property type="nucleotide sequence ID" value="XM_024810897.1"/>
</dbReference>
<keyword evidence="12 18" id="KW-0472">Membrane</keyword>
<keyword evidence="7 18" id="KW-0812">Transmembrane</keyword>
<feature type="transmembrane region" description="Helical" evidence="18">
    <location>
        <begin position="357"/>
        <end position="374"/>
    </location>
</feature>
<evidence type="ECO:0000313" key="21">
    <source>
        <dbReference type="Proteomes" id="UP000238350"/>
    </source>
</evidence>
<evidence type="ECO:0000256" key="12">
    <source>
        <dbReference type="ARBA" id="ARBA00023136"/>
    </source>
</evidence>
<feature type="compositionally biased region" description="Polar residues" evidence="17">
    <location>
        <begin position="11"/>
        <end position="52"/>
    </location>
</feature>
<dbReference type="GO" id="GO:0098703">
    <property type="term" value="P:calcium ion import across plasma membrane"/>
    <property type="evidence" value="ECO:0007669"/>
    <property type="project" value="TreeGrafter"/>
</dbReference>
<comment type="caution">
    <text evidence="20">The sequence shown here is derived from an EMBL/GenBank/DDBJ whole genome shotgun (WGS) entry which is preliminary data.</text>
</comment>
<dbReference type="InterPro" id="IPR005821">
    <property type="entry name" value="Ion_trans_dom"/>
</dbReference>
<evidence type="ECO:0000256" key="15">
    <source>
        <dbReference type="ARBA" id="ARBA00061395"/>
    </source>
</evidence>
<feature type="transmembrane region" description="Helical" evidence="18">
    <location>
        <begin position="812"/>
        <end position="840"/>
    </location>
</feature>
<keyword evidence="2" id="KW-0813">Transport</keyword>
<feature type="domain" description="EF-hand" evidence="19">
    <location>
        <begin position="1628"/>
        <end position="1663"/>
    </location>
</feature>
<feature type="transmembrane region" description="Helical" evidence="18">
    <location>
        <begin position="380"/>
        <end position="396"/>
    </location>
</feature>
<dbReference type="InterPro" id="IPR002048">
    <property type="entry name" value="EF_hand_dom"/>
</dbReference>
<keyword evidence="3" id="KW-1003">Cell membrane</keyword>
<evidence type="ECO:0000313" key="20">
    <source>
        <dbReference type="EMBL" id="PRT56720.1"/>
    </source>
</evidence>
<keyword evidence="11" id="KW-0406">Ion transport</keyword>
<evidence type="ECO:0000256" key="1">
    <source>
        <dbReference type="ARBA" id="ARBA00004651"/>
    </source>
</evidence>
<evidence type="ECO:0000256" key="3">
    <source>
        <dbReference type="ARBA" id="ARBA00022475"/>
    </source>
</evidence>
<feature type="transmembrane region" description="Helical" evidence="18">
    <location>
        <begin position="1122"/>
        <end position="1144"/>
    </location>
</feature>
<dbReference type="STRING" id="45607.A0A2T0FP10"/>
<feature type="transmembrane region" description="Helical" evidence="18">
    <location>
        <begin position="645"/>
        <end position="663"/>
    </location>
</feature>
<feature type="transmembrane region" description="Helical" evidence="18">
    <location>
        <begin position="1439"/>
        <end position="1459"/>
    </location>
</feature>
<dbReference type="Proteomes" id="UP000238350">
    <property type="component" value="Unassembled WGS sequence"/>
</dbReference>
<evidence type="ECO:0000256" key="17">
    <source>
        <dbReference type="SAM" id="MobiDB-lite"/>
    </source>
</evidence>
<evidence type="ECO:0000256" key="16">
    <source>
        <dbReference type="ARBA" id="ARBA00067459"/>
    </source>
</evidence>
<feature type="transmembrane region" description="Helical" evidence="18">
    <location>
        <begin position="675"/>
        <end position="697"/>
    </location>
</feature>
<keyword evidence="8" id="KW-0106">Calcium</keyword>
<feature type="region of interest" description="Disordered" evidence="17">
    <location>
        <begin position="83"/>
        <end position="122"/>
    </location>
</feature>
<feature type="transmembrane region" description="Helical" evidence="18">
    <location>
        <begin position="280"/>
        <end position="304"/>
    </location>
</feature>
<dbReference type="GO" id="GO:0005509">
    <property type="term" value="F:calcium ion binding"/>
    <property type="evidence" value="ECO:0007669"/>
    <property type="project" value="InterPro"/>
</dbReference>
<keyword evidence="6" id="KW-0107">Calcium channel</keyword>
<dbReference type="SUPFAM" id="SSF81324">
    <property type="entry name" value="Voltage-gated potassium channels"/>
    <property type="match status" value="3"/>
</dbReference>
<dbReference type="Gene3D" id="1.10.287.70">
    <property type="match status" value="4"/>
</dbReference>
<dbReference type="EMBL" id="NDIQ01000022">
    <property type="protein sequence ID" value="PRT56720.1"/>
    <property type="molecule type" value="Genomic_DNA"/>
</dbReference>
<organism evidence="20 21">
    <name type="scientific">Wickerhamiella sorbophila</name>
    <dbReference type="NCBI Taxonomy" id="45607"/>
    <lineage>
        <taxon>Eukaryota</taxon>
        <taxon>Fungi</taxon>
        <taxon>Dikarya</taxon>
        <taxon>Ascomycota</taxon>
        <taxon>Saccharomycotina</taxon>
        <taxon>Dipodascomycetes</taxon>
        <taxon>Dipodascales</taxon>
        <taxon>Trichomonascaceae</taxon>
        <taxon>Wickerhamiella</taxon>
    </lineage>
</organism>
<feature type="region of interest" description="Disordered" evidence="17">
    <location>
        <begin position="1"/>
        <end position="70"/>
    </location>
</feature>
<dbReference type="GeneID" id="36518088"/>
<evidence type="ECO:0000256" key="4">
    <source>
        <dbReference type="ARBA" id="ARBA00022553"/>
    </source>
</evidence>
<feature type="transmembrane region" description="Helical" evidence="18">
    <location>
        <begin position="551"/>
        <end position="579"/>
    </location>
</feature>
<dbReference type="InterPro" id="IPR027359">
    <property type="entry name" value="Volt_channel_dom_sf"/>
</dbReference>
<protein>
    <recommendedName>
        <fullName evidence="16">Calcium-channel protein CCH1</fullName>
    </recommendedName>
</protein>
<feature type="transmembrane region" description="Helical" evidence="18">
    <location>
        <begin position="1495"/>
        <end position="1517"/>
    </location>
</feature>
<dbReference type="InterPro" id="IPR050599">
    <property type="entry name" value="VDCC_alpha-1_subunit"/>
</dbReference>
<proteinExistence type="inferred from homology"/>
<dbReference type="GO" id="GO:0008331">
    <property type="term" value="F:high voltage-gated calcium channel activity"/>
    <property type="evidence" value="ECO:0007669"/>
    <property type="project" value="TreeGrafter"/>
</dbReference>
<dbReference type="PANTHER" id="PTHR45628:SF7">
    <property type="entry name" value="VOLTAGE-DEPENDENT CALCIUM CHANNEL TYPE A SUBUNIT ALPHA-1"/>
    <property type="match status" value="1"/>
</dbReference>
<sequence>MNYEPPLDRLNGSQEPGPSARFSDNISLRTLSPRRNSVLHQDASPFQRSGGNRLSALSAPEFSTSHSTSSGILAVASATDDKLDSWLPDELPNDENQSSTDDGSSDEEPNYRAGFPSPSSARRIANRASELGVLESPVTPKRVHYPSFISRRQDFEDELDHDRTSEPQFPTDDPFNLQPGAALGAENMSIRTARSYASTTEVFSEEKLYPNVPYGRTLFLFGTNHWLRKFTFALYSNWYMRYVVDALTFAQMIVLAIETANYKLVDGNLHVLPIKDTWETWVYFILYIIYTMAMGFQMIAYGAFTVQIVDRRDIVYFIKSRMRIVGSWLMVVQKPDNKNLSVDIEQRCFFRKSWNRLEFISVVCFWISFFTSIFRDSPPSHLLMIIAGIGQLRILRLLDIFAGTKIVLDALKLSIPLLRDALSFLAYFWIVYAIAGLRSFNSSLSRQCVWINTSDANDTYESGQFCGGYYDPLTGEILPALDYYGRPAARAKGYTCPPHSVCKSVENPESGTLSFDNIFNSLEVVFIIMSQNTYSDIMYDIIDAEYMVSSVFFITGVLVLNLWLINLLVAIMATSFDLVKGKLSGYRSRLWKTPNAEHSKVFTSTKKGRAYLFCQPLFLLLIVLDVVFQAIWGGLWAPDNRRLDFLYSFEIATTVALAIDIIFRFFVYFPRWREFFYSMINLVDAFLAVFTLIILAFHNDKTVYGFFGFFQLLRFYRIIGFFKVAREMWSMVLGNYITICFLALFYFATVFFASLIAAKIFQGSLPYTSDDEVAYVSFFDLSNSFIGMYQISTTENWTDVLFYVTANINGTVASACSAAFFCLWLFFSSFILMNMFVAVMTDNIVSRVKNLRKRQVEWFVNRYVTDRRDKWRSELGAGILALIRKTIGIITASKPHTQKISVTNDELQQKIIAEFLASSNEKADEDEPATEVGLFGTTNIVFSPLITLWKTIVKFLSRHPEGYKEQIPNRGGYHGSSDPDLYVSEAFTMRARTETFMVEYGDITPGFDRTLWIFGRHNKLRLFCQRIYPCAHGVRASGVEPSKYTWYPLSVFLTAAIIVMVVFSCINTPIYQLVHSAEIGTSTRSFTWFVYTDIVFLAIFLMEFLIKIVADGFHYTPNAYTHSVWNVIDLLVLISMTVTIGIELSHGPSRYSRGIMALRALRLLSMNPRSEEVFRSVFFSGLQQLLVASFIALGIIFPMSVWAKNMFSDRLKSCNDGNVENFSNCVDEYLSSPYAWDVWAPRAVSNPYFDFDTFGHALFITFGVLTLEGWVDVLNSVTGITEIDMNPVTFYRRYNALYPILWNFVGTVIIMTMIIAIIVRNYTFAKGTAFMTKDQLSWKYALGKFKTLDPLLKLPYWKPGSLRFKVTLLARGHGSLCEALQLWCLIVLTVTMCIFHAPLELSILTAYFILVIITSFMFTALEAIKLWANGWDAFRRAYWQWYAFLMPLILMIVTCFYQAPTSTVSDLQSGFLVLVLTLWIPRVKQLRTLLGMATANIWDICTLLQTWFVLYLTWAIALNQVFGLTRIGPNSSSAQNFRTVPKALILLARMSSGEGWNQILTDYLVSSPYCVQNPGFYETDCGDKTMAYILFISWNITSMYIFANLFISLIYETFWPVFHRAVSRIPDESVAQFQAAWQIYDPKATGYIPLDKFNLFLGSVEGYYKLGIYSDDRAYSVSAILNRSGARLSLINPYVVDIKALNQELAALPVDYFKRKREKYNLLCAQMKFLSTTDNSISFYKTLKTIPLYQNFDPFKSLSLKQYLKLRLVLHEVKRIMAAEVIQKRWRLHAEFKTASANRLSK</sequence>
<keyword evidence="21" id="KW-1185">Reference proteome</keyword>
<feature type="transmembrane region" description="Helical" evidence="18">
    <location>
        <begin position="703"/>
        <end position="724"/>
    </location>
</feature>
<dbReference type="PROSITE" id="PS50222">
    <property type="entry name" value="EF_HAND_2"/>
    <property type="match status" value="1"/>
</dbReference>
<dbReference type="OrthoDB" id="416585at2759"/>
<comment type="similarity">
    <text evidence="15">Belongs to the calcium channel alpha-1 subunit (TC 1.A.1.11) family.</text>
</comment>
<evidence type="ECO:0000256" key="9">
    <source>
        <dbReference type="ARBA" id="ARBA00022882"/>
    </source>
</evidence>
<evidence type="ECO:0000259" key="19">
    <source>
        <dbReference type="PROSITE" id="PS50222"/>
    </source>
</evidence>
<name>A0A2T0FP10_9ASCO</name>
<dbReference type="GO" id="GO:0005891">
    <property type="term" value="C:voltage-gated calcium channel complex"/>
    <property type="evidence" value="ECO:0007669"/>
    <property type="project" value="TreeGrafter"/>
</dbReference>
<evidence type="ECO:0000256" key="2">
    <source>
        <dbReference type="ARBA" id="ARBA00022448"/>
    </source>
</evidence>
<feature type="transmembrane region" description="Helical" evidence="18">
    <location>
        <begin position="1586"/>
        <end position="1611"/>
    </location>
</feature>
<feature type="transmembrane region" description="Helical" evidence="18">
    <location>
        <begin position="1405"/>
        <end position="1427"/>
    </location>
</feature>
<evidence type="ECO:0000256" key="7">
    <source>
        <dbReference type="ARBA" id="ARBA00022692"/>
    </source>
</evidence>
<feature type="transmembrane region" description="Helical" evidence="18">
    <location>
        <begin position="610"/>
        <end position="633"/>
    </location>
</feature>
<reference evidence="20 21" key="1">
    <citation type="submission" date="2017-04" db="EMBL/GenBank/DDBJ databases">
        <title>Genome sequencing of [Candida] sorbophila.</title>
        <authorList>
            <person name="Ahn J.O."/>
        </authorList>
    </citation>
    <scope>NUCLEOTIDE SEQUENCE [LARGE SCALE GENOMIC DNA]</scope>
    <source>
        <strain evidence="20 21">DS02</strain>
    </source>
</reference>
<comment type="subcellular location">
    <subcellularLocation>
        <location evidence="1">Cell membrane</location>
        <topology evidence="1">Multi-pass membrane protein</topology>
    </subcellularLocation>
</comment>
<keyword evidence="10 18" id="KW-1133">Transmembrane helix</keyword>
<evidence type="ECO:0000256" key="8">
    <source>
        <dbReference type="ARBA" id="ARBA00022837"/>
    </source>
</evidence>
<dbReference type="PANTHER" id="PTHR45628">
    <property type="entry name" value="VOLTAGE-DEPENDENT CALCIUM CHANNEL TYPE A SUBUNIT ALPHA-1"/>
    <property type="match status" value="1"/>
</dbReference>
<dbReference type="Pfam" id="PF00520">
    <property type="entry name" value="Ion_trans"/>
    <property type="match status" value="4"/>
</dbReference>
<feature type="transmembrane region" description="Helical" evidence="18">
    <location>
        <begin position="417"/>
        <end position="435"/>
    </location>
</feature>
<gene>
    <name evidence="20" type="ORF">B9G98_04340</name>
</gene>
<feature type="transmembrane region" description="Helical" evidence="18">
    <location>
        <begin position="736"/>
        <end position="761"/>
    </location>
</feature>
<evidence type="ECO:0000256" key="13">
    <source>
        <dbReference type="ARBA" id="ARBA00023180"/>
    </source>
</evidence>
<feature type="transmembrane region" description="Helical" evidence="18">
    <location>
        <begin position="1300"/>
        <end position="1319"/>
    </location>
</feature>
<keyword evidence="13" id="KW-0325">Glycoprotein</keyword>
<feature type="transmembrane region" description="Helical" evidence="18">
    <location>
        <begin position="1088"/>
        <end position="1110"/>
    </location>
</feature>
<feature type="transmembrane region" description="Helical" evidence="18">
    <location>
        <begin position="1380"/>
        <end position="1399"/>
    </location>
</feature>
<feature type="transmembrane region" description="Helical" evidence="18">
    <location>
        <begin position="238"/>
        <end position="260"/>
    </location>
</feature>
<evidence type="ECO:0000256" key="18">
    <source>
        <dbReference type="SAM" id="Phobius"/>
    </source>
</evidence>
<evidence type="ECO:0000256" key="14">
    <source>
        <dbReference type="ARBA" id="ARBA00023303"/>
    </source>
</evidence>
<feature type="compositionally biased region" description="Polar residues" evidence="17">
    <location>
        <begin position="61"/>
        <end position="70"/>
    </location>
</feature>
<keyword evidence="9" id="KW-0851">Voltage-gated channel</keyword>
<keyword evidence="14" id="KW-0407">Ion channel</keyword>
<feature type="transmembrane region" description="Helical" evidence="18">
    <location>
        <begin position="1185"/>
        <end position="1203"/>
    </location>
</feature>
<keyword evidence="4" id="KW-0597">Phosphoprotein</keyword>
<evidence type="ECO:0000256" key="6">
    <source>
        <dbReference type="ARBA" id="ARBA00022673"/>
    </source>
</evidence>
<evidence type="ECO:0000256" key="5">
    <source>
        <dbReference type="ARBA" id="ARBA00022568"/>
    </source>
</evidence>
<dbReference type="Gene3D" id="1.20.120.350">
    <property type="entry name" value="Voltage-gated potassium channels. Chain C"/>
    <property type="match status" value="3"/>
</dbReference>
<feature type="transmembrane region" description="Helical" evidence="18">
    <location>
        <begin position="1046"/>
        <end position="1067"/>
    </location>
</feature>